<evidence type="ECO:0000313" key="6">
    <source>
        <dbReference type="Proteomes" id="UP000260808"/>
    </source>
</evidence>
<proteinExistence type="predicted"/>
<gene>
    <name evidence="2" type="ORF">CDL23_15610</name>
    <name evidence="4" type="ORF">DW812_12100</name>
    <name evidence="3" type="ORF">DXC31_11560</name>
    <name evidence="1" type="ORF">LIQ10_14650</name>
</gene>
<dbReference type="Proteomes" id="UP000235093">
    <property type="component" value="Unassembled WGS sequence"/>
</dbReference>
<protein>
    <submittedName>
        <fullName evidence="2">Uncharacterized protein</fullName>
    </submittedName>
</protein>
<dbReference type="AlphaFoldDB" id="A0A2N5P4P2"/>
<dbReference type="EMBL" id="NIHT01000048">
    <property type="protein sequence ID" value="PLT70101.1"/>
    <property type="molecule type" value="Genomic_DNA"/>
</dbReference>
<comment type="caution">
    <text evidence="2">The sequence shown here is derived from an EMBL/GenBank/DDBJ whole genome shotgun (WGS) entry which is preliminary data.</text>
</comment>
<dbReference type="Proteomes" id="UP000260808">
    <property type="component" value="Unassembled WGS sequence"/>
</dbReference>
<evidence type="ECO:0000313" key="7">
    <source>
        <dbReference type="Proteomes" id="UP000284472"/>
    </source>
</evidence>
<evidence type="ECO:0000313" key="1">
    <source>
        <dbReference type="EMBL" id="MCB5494955.1"/>
    </source>
</evidence>
<evidence type="ECO:0000313" key="5">
    <source>
        <dbReference type="Proteomes" id="UP000235093"/>
    </source>
</evidence>
<dbReference type="EMBL" id="QSIR01000019">
    <property type="protein sequence ID" value="RHD04365.1"/>
    <property type="molecule type" value="Genomic_DNA"/>
</dbReference>
<accession>A0A2N5P4P2</accession>
<dbReference type="EMBL" id="JAJBNC010000027">
    <property type="protein sequence ID" value="MCB5494955.1"/>
    <property type="molecule type" value="Genomic_DNA"/>
</dbReference>
<dbReference type="Proteomes" id="UP000284472">
    <property type="component" value="Unassembled WGS sequence"/>
</dbReference>
<reference evidence="6 7" key="2">
    <citation type="submission" date="2018-08" db="EMBL/GenBank/DDBJ databases">
        <title>A genome reference for cultivated species of the human gut microbiota.</title>
        <authorList>
            <person name="Zou Y."/>
            <person name="Xue W."/>
            <person name="Luo G."/>
        </authorList>
    </citation>
    <scope>NUCLEOTIDE SEQUENCE [LARGE SCALE GENOMIC DNA]</scope>
    <source>
        <strain evidence="4 7">AM32-6</strain>
        <strain evidence="3 6">TF01-20-2</strain>
    </source>
</reference>
<name>A0A2N5P4P2_MEDGN</name>
<evidence type="ECO:0000313" key="3">
    <source>
        <dbReference type="EMBL" id="RGM21300.1"/>
    </source>
</evidence>
<sequence>MECVIKSREVDAFSWKYQESSVMTTSHFITLPFETKTENIILGFDMFHFEYPDKDHHVKDMGLNIRYNVLKERADTIIFHADMYMRDSSGHFMKYPKGDLKIRFNVLAYPHTTELPKDGVKIGAIDTFEIAYADGRDHHVSGYQVNSEKGTSYIYDNSGNNGKKTSTQKTIVIPHKDFEELKKQPVHFITGFNLAMESGDHHVRSTGFDAQNQENMFDLSDDSGQHASAMLSYLTYDI</sequence>
<evidence type="ECO:0000313" key="4">
    <source>
        <dbReference type="EMBL" id="RHD04365.1"/>
    </source>
</evidence>
<dbReference type="Proteomes" id="UP001297422">
    <property type="component" value="Unassembled WGS sequence"/>
</dbReference>
<reference evidence="2 5" key="1">
    <citation type="journal article" date="2017" name="Genome Med.">
        <title>A novel Ruminococcus gnavus clade enriched in inflammatory bowel disease patients.</title>
        <authorList>
            <person name="Hall A.B."/>
            <person name="Yassour M."/>
            <person name="Sauk J."/>
            <person name="Garner A."/>
            <person name="Jiang X."/>
            <person name="Arthur T."/>
            <person name="Lagoudas G.K."/>
            <person name="Vatanen T."/>
            <person name="Fornelos N."/>
            <person name="Wilson R."/>
            <person name="Bertha M."/>
            <person name="Cohen M."/>
            <person name="Garber J."/>
            <person name="Khalili H."/>
            <person name="Gevers D."/>
            <person name="Ananthakrishnan A.N."/>
            <person name="Kugathasan S."/>
            <person name="Lander E.S."/>
            <person name="Blainey P."/>
            <person name="Vlamakis H."/>
            <person name="Xavier R.J."/>
            <person name="Huttenhower C."/>
        </authorList>
    </citation>
    <scope>NUCLEOTIDE SEQUENCE [LARGE SCALE GENOMIC DNA]</scope>
    <source>
        <strain evidence="2 5">RJX1125</strain>
    </source>
</reference>
<evidence type="ECO:0000313" key="2">
    <source>
        <dbReference type="EMBL" id="PLT70101.1"/>
    </source>
</evidence>
<dbReference type="RefSeq" id="WP_101884364.1">
    <property type="nucleotide sequence ID" value="NZ_CP176629.1"/>
</dbReference>
<dbReference type="EMBL" id="QSSX01000029">
    <property type="protein sequence ID" value="RGM21300.1"/>
    <property type="molecule type" value="Genomic_DNA"/>
</dbReference>
<organism evidence="2 5">
    <name type="scientific">Mediterraneibacter gnavus</name>
    <name type="common">Ruminococcus gnavus</name>
    <dbReference type="NCBI Taxonomy" id="33038"/>
    <lineage>
        <taxon>Bacteria</taxon>
        <taxon>Bacillati</taxon>
        <taxon>Bacillota</taxon>
        <taxon>Clostridia</taxon>
        <taxon>Lachnospirales</taxon>
        <taxon>Lachnospiraceae</taxon>
        <taxon>Mediterraneibacter</taxon>
    </lineage>
</organism>
<reference evidence="1" key="3">
    <citation type="submission" date="2021-10" db="EMBL/GenBank/DDBJ databases">
        <title>Collection of gut derived symbiotic bacterial strains cultured from healthy donors.</title>
        <authorList>
            <person name="Lin H."/>
            <person name="Littmann E."/>
            <person name="Claire K."/>
            <person name="Pamer E."/>
        </authorList>
    </citation>
    <scope>NUCLEOTIDE SEQUENCE</scope>
    <source>
        <strain evidence="1">MSK.23.4</strain>
    </source>
</reference>